<protein>
    <recommendedName>
        <fullName evidence="14">RecF/RecN/SMC N-terminal domain-containing protein</fullName>
    </recommendedName>
</protein>
<name>A0A507DGQ6_9FUNG</name>
<keyword evidence="9" id="KW-0233">DNA recombination</keyword>
<comment type="similarity">
    <text evidence="3">Belongs to the SMC family. SMC6 subfamily.</text>
</comment>
<evidence type="ECO:0000256" key="10">
    <source>
        <dbReference type="ARBA" id="ARBA00023204"/>
    </source>
</evidence>
<dbReference type="GO" id="GO:0005524">
    <property type="term" value="F:ATP binding"/>
    <property type="evidence" value="ECO:0007669"/>
    <property type="project" value="UniProtKB-KW"/>
</dbReference>
<sequence length="1109" mass="127642">MMAKRSRAQSEEDQARTCNYPDHGLQGDSDFGSDDDTQPRKKARQDASRSKHALRGSIKHVELENFLIHKRMVVELGPNVNFISGANGAGKSSILTAIVVGLGARASQTNRSNGNIHSLIKYGESSATIRIALYNEGDDAYQPQQFGNEIIIERRIFQNNSTRYRLLNADKKCVSEKKVHLDAILDHFGIVPESPIMILNQDAAKSFLQKSTDQNKFLLFHEGTLLTKWQADLKISAGNLASIKNLARVKETELEPLKKVYERLDERLKKHQESRLDDQRAQGVQHEMFWALVARYENEINDLNIKLAHERRRLKRGQEEADKCELDAQTLEKEVNSLQGQVSEKAETRKDAEERQREKTVRRKELERNQNHNNANAREINQEIEAKRANIDDLEAKITAARNQMDVERRIVLDGLENRIRQEEEAEAQTREEQLGAHNEVHLKQQEMEALAQQCSGIQEELHRLKHEGKIVDGNIRNLQGRQRSKVAAWGNGMEQVVAEVEKHARQNRWTAGKPLGPLGQYVEVLPDAFNEYAKVIDLELGRNLSSFIVWSDQDWKLLKNISNQCRANLQIIKAKRGLDRSRIQVPASPYRTVERSVKVTNEDVYDTLLVNTQFERTVLVRDVEAGQALTHQYPQNCNKILTANNAVVGDKRFGGRGVNYGRWDHNSSARFVKDVQAEIQAAQERLRQIEHEISVKEGERRGIQARQTQMDDDSRTLRNKDGDFSRKLIEIRRRITQAKEERDAYAQLDDTDYQTEKEIEEESCQGLIAQLAPLMNRIKETKAEHDAIVASINADVHIIQTTKAEMERLRVQLEQLLLRNEDSKRTRQKVLEKCEQFQATIDECQASINYREQERREAEQVAQSMCERIELEKSYEELELELKEIDERRRQRNAQLGDVDLKKLVDDRNNAMTKYEAANQAVDQMKIFARLMHNSLQLRQDLLHKTTKQYRSQFKSTFSRLTRRRGYRGRIRIREENGGTMDVRVEKENDKESGKSKRTVNTLSGGEKSYSTLCFLMALWELMDSPFYALDEFDVFMDSVNRSQSIQLLTEASRPASGKIMQLILISPQGSFSIPSENRKFCKLIELTAPKRGPARDRGVRDDEGDDE</sequence>
<keyword evidence="5" id="KW-0547">Nucleotide-binding</keyword>
<evidence type="ECO:0000256" key="8">
    <source>
        <dbReference type="ARBA" id="ARBA00023054"/>
    </source>
</evidence>
<dbReference type="Proteomes" id="UP000320475">
    <property type="component" value="Unassembled WGS sequence"/>
</dbReference>
<feature type="coiled-coil region" evidence="12">
    <location>
        <begin position="862"/>
        <end position="922"/>
    </location>
</feature>
<dbReference type="AlphaFoldDB" id="A0A507DGQ6"/>
<evidence type="ECO:0000256" key="2">
    <source>
        <dbReference type="ARBA" id="ARBA00004286"/>
    </source>
</evidence>
<accession>A0A507DGQ6</accession>
<evidence type="ECO:0000256" key="3">
    <source>
        <dbReference type="ARBA" id="ARBA00006793"/>
    </source>
</evidence>
<evidence type="ECO:0000256" key="1">
    <source>
        <dbReference type="ARBA" id="ARBA00004123"/>
    </source>
</evidence>
<dbReference type="GO" id="GO:0030915">
    <property type="term" value="C:Smc5-Smc6 complex"/>
    <property type="evidence" value="ECO:0007669"/>
    <property type="project" value="TreeGrafter"/>
</dbReference>
<feature type="coiled-coil region" evidence="12">
    <location>
        <begin position="673"/>
        <end position="700"/>
    </location>
</feature>
<evidence type="ECO:0000256" key="11">
    <source>
        <dbReference type="ARBA" id="ARBA00023242"/>
    </source>
</evidence>
<keyword evidence="6" id="KW-0227">DNA damage</keyword>
<dbReference type="GO" id="GO:0003684">
    <property type="term" value="F:damaged DNA binding"/>
    <property type="evidence" value="ECO:0007669"/>
    <property type="project" value="TreeGrafter"/>
</dbReference>
<feature type="region of interest" description="Disordered" evidence="13">
    <location>
        <begin position="1"/>
        <end position="53"/>
    </location>
</feature>
<evidence type="ECO:0000259" key="14">
    <source>
        <dbReference type="Pfam" id="PF02463"/>
    </source>
</evidence>
<comment type="caution">
    <text evidence="15">The sequence shown here is derived from an EMBL/GenBank/DDBJ whole genome shotgun (WGS) entry which is preliminary data.</text>
</comment>
<evidence type="ECO:0000256" key="7">
    <source>
        <dbReference type="ARBA" id="ARBA00022840"/>
    </source>
</evidence>
<keyword evidence="7" id="KW-0067">ATP-binding</keyword>
<dbReference type="InterPro" id="IPR003395">
    <property type="entry name" value="RecF/RecN/SMC_N"/>
</dbReference>
<evidence type="ECO:0000256" key="13">
    <source>
        <dbReference type="SAM" id="MobiDB-lite"/>
    </source>
</evidence>
<dbReference type="GO" id="GO:0000724">
    <property type="term" value="P:double-strand break repair via homologous recombination"/>
    <property type="evidence" value="ECO:0007669"/>
    <property type="project" value="TreeGrafter"/>
</dbReference>
<evidence type="ECO:0000256" key="5">
    <source>
        <dbReference type="ARBA" id="ARBA00022741"/>
    </source>
</evidence>
<dbReference type="Gene3D" id="3.40.50.300">
    <property type="entry name" value="P-loop containing nucleotide triphosphate hydrolases"/>
    <property type="match status" value="2"/>
</dbReference>
<keyword evidence="10" id="KW-0234">DNA repair</keyword>
<dbReference type="EMBL" id="QEAM01000018">
    <property type="protein sequence ID" value="TPX50427.1"/>
    <property type="molecule type" value="Genomic_DNA"/>
</dbReference>
<dbReference type="SUPFAM" id="SSF52540">
    <property type="entry name" value="P-loop containing nucleoside triphosphate hydrolases"/>
    <property type="match status" value="1"/>
</dbReference>
<evidence type="ECO:0000256" key="6">
    <source>
        <dbReference type="ARBA" id="ARBA00022763"/>
    </source>
</evidence>
<keyword evidence="8 12" id="KW-0175">Coiled coil</keyword>
<feature type="compositionally biased region" description="Basic and acidic residues" evidence="13">
    <location>
        <begin position="344"/>
        <end position="370"/>
    </location>
</feature>
<keyword evidence="4" id="KW-0158">Chromosome</keyword>
<evidence type="ECO:0000313" key="15">
    <source>
        <dbReference type="EMBL" id="TPX50427.1"/>
    </source>
</evidence>
<feature type="coiled-coil region" evidence="12">
    <location>
        <begin position="800"/>
        <end position="834"/>
    </location>
</feature>
<dbReference type="GO" id="GO:0005634">
    <property type="term" value="C:nucleus"/>
    <property type="evidence" value="ECO:0007669"/>
    <property type="project" value="UniProtKB-SubCell"/>
</dbReference>
<organism evidence="15 16">
    <name type="scientific">Synchytrium endobioticum</name>
    <dbReference type="NCBI Taxonomy" id="286115"/>
    <lineage>
        <taxon>Eukaryota</taxon>
        <taxon>Fungi</taxon>
        <taxon>Fungi incertae sedis</taxon>
        <taxon>Chytridiomycota</taxon>
        <taxon>Chytridiomycota incertae sedis</taxon>
        <taxon>Chytridiomycetes</taxon>
        <taxon>Synchytriales</taxon>
        <taxon>Synchytriaceae</taxon>
        <taxon>Synchytrium</taxon>
    </lineage>
</organism>
<dbReference type="PANTHER" id="PTHR19306:SF6">
    <property type="entry name" value="STRUCTURAL MAINTENANCE OF CHROMOSOMES PROTEIN 6"/>
    <property type="match status" value="1"/>
</dbReference>
<gene>
    <name evidence="15" type="ORF">SeLEV6574_g00900</name>
</gene>
<feature type="domain" description="RecF/RecN/SMC N-terminal" evidence="14">
    <location>
        <begin position="58"/>
        <end position="1068"/>
    </location>
</feature>
<keyword evidence="11" id="KW-0539">Nucleus</keyword>
<dbReference type="InterPro" id="IPR027417">
    <property type="entry name" value="P-loop_NTPase"/>
</dbReference>
<dbReference type="Pfam" id="PF02463">
    <property type="entry name" value="SMC_N"/>
    <property type="match status" value="1"/>
</dbReference>
<feature type="region of interest" description="Disordered" evidence="13">
    <location>
        <begin position="701"/>
        <end position="720"/>
    </location>
</feature>
<feature type="region of interest" description="Disordered" evidence="13">
    <location>
        <begin position="335"/>
        <end position="380"/>
    </location>
</feature>
<dbReference type="GO" id="GO:0003697">
    <property type="term" value="F:single-stranded DNA binding"/>
    <property type="evidence" value="ECO:0007669"/>
    <property type="project" value="TreeGrafter"/>
</dbReference>
<evidence type="ECO:0000313" key="16">
    <source>
        <dbReference type="Proteomes" id="UP000320475"/>
    </source>
</evidence>
<dbReference type="PANTHER" id="PTHR19306">
    <property type="entry name" value="STRUCTURAL MAINTENANCE OF CHROMOSOMES 5,6 SMC5, SMC6"/>
    <property type="match status" value="1"/>
</dbReference>
<dbReference type="OrthoDB" id="10072614at2759"/>
<dbReference type="GO" id="GO:0035861">
    <property type="term" value="C:site of double-strand break"/>
    <property type="evidence" value="ECO:0007669"/>
    <property type="project" value="TreeGrafter"/>
</dbReference>
<dbReference type="VEuPathDB" id="FungiDB:SeMB42_g04167"/>
<proteinExistence type="inferred from homology"/>
<comment type="subcellular location">
    <subcellularLocation>
        <location evidence="2">Chromosome</location>
    </subcellularLocation>
    <subcellularLocation>
        <location evidence="1">Nucleus</location>
    </subcellularLocation>
</comment>
<evidence type="ECO:0000256" key="12">
    <source>
        <dbReference type="SAM" id="Coils"/>
    </source>
</evidence>
<reference evidence="15 16" key="1">
    <citation type="journal article" date="2019" name="Sci. Rep.">
        <title>Comparative genomics of chytrid fungi reveal insights into the obligate biotrophic and pathogenic lifestyle of Synchytrium endobioticum.</title>
        <authorList>
            <person name="van de Vossenberg B.T.L.H."/>
            <person name="Warris S."/>
            <person name="Nguyen H.D.T."/>
            <person name="van Gent-Pelzer M.P.E."/>
            <person name="Joly D.L."/>
            <person name="van de Geest H.C."/>
            <person name="Bonants P.J.M."/>
            <person name="Smith D.S."/>
            <person name="Levesque C.A."/>
            <person name="van der Lee T.A.J."/>
        </authorList>
    </citation>
    <scope>NUCLEOTIDE SEQUENCE [LARGE SCALE GENOMIC DNA]</scope>
    <source>
        <strain evidence="15 16">LEV6574</strain>
    </source>
</reference>
<evidence type="ECO:0000256" key="9">
    <source>
        <dbReference type="ARBA" id="ARBA00023172"/>
    </source>
</evidence>
<evidence type="ECO:0000256" key="4">
    <source>
        <dbReference type="ARBA" id="ARBA00022454"/>
    </source>
</evidence>